<evidence type="ECO:0000256" key="1">
    <source>
        <dbReference type="SAM" id="SignalP"/>
    </source>
</evidence>
<evidence type="ECO:0008006" key="4">
    <source>
        <dbReference type="Google" id="ProtNLM"/>
    </source>
</evidence>
<protein>
    <recommendedName>
        <fullName evidence="4">Kazal-like domain-containing protein</fullName>
    </recommendedName>
</protein>
<feature type="chain" id="PRO_5002367787" description="Kazal-like domain-containing protein" evidence="1">
    <location>
        <begin position="30"/>
        <end position="89"/>
    </location>
</feature>
<evidence type="ECO:0000313" key="3">
    <source>
        <dbReference type="Proteomes" id="UP000026962"/>
    </source>
</evidence>
<accession>A0A0E0MM46</accession>
<feature type="signal peptide" evidence="1">
    <location>
        <begin position="1"/>
        <end position="29"/>
    </location>
</feature>
<dbReference type="EnsemblPlants" id="OPUNC12G09890.1">
    <property type="protein sequence ID" value="OPUNC12G09890.1"/>
    <property type="gene ID" value="OPUNC12G09890"/>
</dbReference>
<evidence type="ECO:0000313" key="2">
    <source>
        <dbReference type="EnsemblPlants" id="OPUNC12G09890.1"/>
    </source>
</evidence>
<dbReference type="Proteomes" id="UP000026962">
    <property type="component" value="Chromosome 12"/>
</dbReference>
<dbReference type="HOGENOM" id="CLU_185553_0_0_1"/>
<name>A0A0E0MM46_ORYPU</name>
<reference evidence="2" key="2">
    <citation type="submission" date="2018-05" db="EMBL/GenBank/DDBJ databases">
        <title>OpunRS2 (Oryza punctata Reference Sequence Version 2).</title>
        <authorList>
            <person name="Zhang J."/>
            <person name="Kudrna D."/>
            <person name="Lee S."/>
            <person name="Talag J."/>
            <person name="Welchert J."/>
            <person name="Wing R.A."/>
        </authorList>
    </citation>
    <scope>NUCLEOTIDE SEQUENCE [LARGE SCALE GENOMIC DNA]</scope>
</reference>
<reference evidence="2" key="1">
    <citation type="submission" date="2015-04" db="UniProtKB">
        <authorList>
            <consortium name="EnsemblPlants"/>
        </authorList>
    </citation>
    <scope>IDENTIFICATION</scope>
</reference>
<sequence>MASPLKVAVVAAVCVVLLVLSSSQSPAAGQMICSQCDQDCNSSCSGGGGNCGICNIDPSSSDCASCRQAYYYKCMNYCGAYCRSNCVNG</sequence>
<proteinExistence type="predicted"/>
<dbReference type="AlphaFoldDB" id="A0A0E0MM46"/>
<keyword evidence="1" id="KW-0732">Signal</keyword>
<dbReference type="Gramene" id="OPUNC12G09890.1">
    <property type="protein sequence ID" value="OPUNC12G09890.1"/>
    <property type="gene ID" value="OPUNC12G09890"/>
</dbReference>
<keyword evidence="3" id="KW-1185">Reference proteome</keyword>
<dbReference type="OMA" id="CVANCVN"/>
<organism evidence="2">
    <name type="scientific">Oryza punctata</name>
    <name type="common">Red rice</name>
    <dbReference type="NCBI Taxonomy" id="4537"/>
    <lineage>
        <taxon>Eukaryota</taxon>
        <taxon>Viridiplantae</taxon>
        <taxon>Streptophyta</taxon>
        <taxon>Embryophyta</taxon>
        <taxon>Tracheophyta</taxon>
        <taxon>Spermatophyta</taxon>
        <taxon>Magnoliopsida</taxon>
        <taxon>Liliopsida</taxon>
        <taxon>Poales</taxon>
        <taxon>Poaceae</taxon>
        <taxon>BOP clade</taxon>
        <taxon>Oryzoideae</taxon>
        <taxon>Oryzeae</taxon>
        <taxon>Oryzinae</taxon>
        <taxon>Oryza</taxon>
    </lineage>
</organism>
<dbReference type="eggNOG" id="ENOG502R5XS">
    <property type="taxonomic scope" value="Eukaryota"/>
</dbReference>